<dbReference type="Proteomes" id="UP000540787">
    <property type="component" value="Unassembled WGS sequence"/>
</dbReference>
<evidence type="ECO:0000313" key="2">
    <source>
        <dbReference type="EMBL" id="MBB6132981.1"/>
    </source>
</evidence>
<sequence length="507" mass="53041">MPAVVAPATGTSQPVFQPVVSAPTAPAASTPRPSVPSSTTPSVVPSTPAPSAQTPSSSTRDGVFGTYLRPYAADSLWNSRPLNPVFGTFEIPKSSYFPTVASGAYSTGVFLASATDAPMTVVGPGSTATNTVGVADPDSGTNRVITLPRWPAAVLPASGTDGHADIVDPITNIVHSFWQLKQQNGRWTAAMYSWSKLGGTGWGDPSHYYQGARAVGIPASAGLIRKHEIKDGLAAYPHALAMSLTFNGLANGVSNPAYIFPATAADNSANANTGAIPQGSLLMLPPNFDSSAIVNPDLRKIVETLKLYGAYVVDRNTGTPFVIYVENDAGFNLMPKGWDNSVADQLDKIRAALRQVTSAQAWVDGNGDVIAARNAPQQNLNIVSMRGGWYRQSGTGAAAYDPVTQNFSFAATTTKTVYVNANNTGLTPVKWAKPQAGTYVNFTVRATGGARLRLQVKSGNSFTHDTWDLVDGKSVRILWPANASIVLIASSGTSGPSSVNATLVPST</sequence>
<organism evidence="2 3">
    <name type="scientific">Massilia aurea</name>
    <dbReference type="NCBI Taxonomy" id="373040"/>
    <lineage>
        <taxon>Bacteria</taxon>
        <taxon>Pseudomonadati</taxon>
        <taxon>Pseudomonadota</taxon>
        <taxon>Betaproteobacteria</taxon>
        <taxon>Burkholderiales</taxon>
        <taxon>Oxalobacteraceae</taxon>
        <taxon>Telluria group</taxon>
        <taxon>Massilia</taxon>
    </lineage>
</organism>
<protein>
    <recommendedName>
        <fullName evidence="4">Atrophin-1 multi-domain protein</fullName>
    </recommendedName>
</protein>
<proteinExistence type="predicted"/>
<dbReference type="RefSeq" id="WP_370660791.1">
    <property type="nucleotide sequence ID" value="NZ_JACHBX010000001.1"/>
</dbReference>
<evidence type="ECO:0000313" key="3">
    <source>
        <dbReference type="Proteomes" id="UP000540787"/>
    </source>
</evidence>
<feature type="region of interest" description="Disordered" evidence="1">
    <location>
        <begin position="1"/>
        <end position="61"/>
    </location>
</feature>
<gene>
    <name evidence="2" type="ORF">HD842_001092</name>
</gene>
<comment type="caution">
    <text evidence="2">The sequence shown here is derived from an EMBL/GenBank/DDBJ whole genome shotgun (WGS) entry which is preliminary data.</text>
</comment>
<feature type="compositionally biased region" description="Low complexity" evidence="1">
    <location>
        <begin position="18"/>
        <end position="59"/>
    </location>
</feature>
<evidence type="ECO:0008006" key="4">
    <source>
        <dbReference type="Google" id="ProtNLM"/>
    </source>
</evidence>
<name>A0A7W9WY65_9BURK</name>
<dbReference type="AlphaFoldDB" id="A0A7W9WY65"/>
<reference evidence="2 3" key="1">
    <citation type="submission" date="2020-08" db="EMBL/GenBank/DDBJ databases">
        <title>The Agave Microbiome: Exploring the role of microbial communities in plant adaptations to desert environments.</title>
        <authorList>
            <person name="Partida-Martinez L.P."/>
        </authorList>
    </citation>
    <scope>NUCLEOTIDE SEQUENCE [LARGE SCALE GENOMIC DNA]</scope>
    <source>
        <strain evidence="2 3">AT3.2</strain>
    </source>
</reference>
<keyword evidence="3" id="KW-1185">Reference proteome</keyword>
<accession>A0A7W9WY65</accession>
<evidence type="ECO:0000256" key="1">
    <source>
        <dbReference type="SAM" id="MobiDB-lite"/>
    </source>
</evidence>
<dbReference type="EMBL" id="JACHBX010000001">
    <property type="protein sequence ID" value="MBB6132981.1"/>
    <property type="molecule type" value="Genomic_DNA"/>
</dbReference>